<dbReference type="Proteomes" id="UP001285154">
    <property type="component" value="Unassembled WGS sequence"/>
</dbReference>
<comment type="similarity">
    <text evidence="1 2">Belongs to the small heat shock protein (HSP20) family.</text>
</comment>
<evidence type="ECO:0000256" key="1">
    <source>
        <dbReference type="PROSITE-ProRule" id="PRU00285"/>
    </source>
</evidence>
<dbReference type="PROSITE" id="PS01031">
    <property type="entry name" value="SHSP"/>
    <property type="match status" value="1"/>
</dbReference>
<keyword evidence="6" id="KW-1185">Reference proteome</keyword>
<dbReference type="InterPro" id="IPR002068">
    <property type="entry name" value="A-crystallin/Hsp20_dom"/>
</dbReference>
<evidence type="ECO:0000313" key="6">
    <source>
        <dbReference type="Proteomes" id="UP001285154"/>
    </source>
</evidence>
<dbReference type="Gene3D" id="2.60.40.790">
    <property type="match status" value="1"/>
</dbReference>
<dbReference type="EMBL" id="JAVIIQ010000002">
    <property type="protein sequence ID" value="MDX8530812.1"/>
    <property type="molecule type" value="Genomic_DNA"/>
</dbReference>
<feature type="region of interest" description="Disordered" evidence="3">
    <location>
        <begin position="1"/>
        <end position="22"/>
    </location>
</feature>
<proteinExistence type="inferred from homology"/>
<dbReference type="InterPro" id="IPR008978">
    <property type="entry name" value="HSP20-like_chaperone"/>
</dbReference>
<reference evidence="5 6" key="1">
    <citation type="submission" date="2023-08" db="EMBL/GenBank/DDBJ databases">
        <title>Implementing the SeqCode for naming new Mesorhizobium species isolated from Vachellia karroo root nodules.</title>
        <authorList>
            <person name="Van Lill M."/>
        </authorList>
    </citation>
    <scope>NUCLEOTIDE SEQUENCE [LARGE SCALE GENOMIC DNA]</scope>
    <source>
        <strain evidence="5 6">VK25D</strain>
    </source>
</reference>
<protein>
    <submittedName>
        <fullName evidence="5">Hsp20/alpha crystallin family protein</fullName>
    </submittedName>
</protein>
<comment type="caution">
    <text evidence="5">The sequence shown here is derived from an EMBL/GenBank/DDBJ whole genome shotgun (WGS) entry which is preliminary data.</text>
</comment>
<dbReference type="PANTHER" id="PTHR11527">
    <property type="entry name" value="HEAT-SHOCK PROTEIN 20 FAMILY MEMBER"/>
    <property type="match status" value="1"/>
</dbReference>
<dbReference type="CDD" id="cd06464">
    <property type="entry name" value="ACD_sHsps-like"/>
    <property type="match status" value="1"/>
</dbReference>
<gene>
    <name evidence="5" type="ORF">RFM42_07470</name>
</gene>
<evidence type="ECO:0000313" key="5">
    <source>
        <dbReference type="EMBL" id="MDX8530812.1"/>
    </source>
</evidence>
<dbReference type="SUPFAM" id="SSF49764">
    <property type="entry name" value="HSP20-like chaperones"/>
    <property type="match status" value="1"/>
</dbReference>
<accession>A0ABU5A0R0</accession>
<evidence type="ECO:0000259" key="4">
    <source>
        <dbReference type="PROSITE" id="PS01031"/>
    </source>
</evidence>
<sequence length="180" mass="20352">MAEAATKLPVKTEKTAPASARTDNWVGPFESLRREIDRLFDDFHPFDFRLPSTHSLFGRELPALRSVAWPVAPAMDLVEKANEYEITAELPGIDEKNVDIRLANNVLTIKGEKKEEKEEKEKDYYLSERRYGSFQRSFQLPEGVDANKIDASFTKGILTVKLPKTVEAQKAEKKIAVKAA</sequence>
<dbReference type="InterPro" id="IPR031107">
    <property type="entry name" value="Small_HSP"/>
</dbReference>
<organism evidence="5 6">
    <name type="scientific">Mesorhizobium vachelliae</name>
    <dbReference type="NCBI Taxonomy" id="3072309"/>
    <lineage>
        <taxon>Bacteria</taxon>
        <taxon>Pseudomonadati</taxon>
        <taxon>Pseudomonadota</taxon>
        <taxon>Alphaproteobacteria</taxon>
        <taxon>Hyphomicrobiales</taxon>
        <taxon>Phyllobacteriaceae</taxon>
        <taxon>Mesorhizobium</taxon>
    </lineage>
</organism>
<feature type="domain" description="SHSP" evidence="4">
    <location>
        <begin position="66"/>
        <end position="180"/>
    </location>
</feature>
<evidence type="ECO:0000256" key="2">
    <source>
        <dbReference type="RuleBase" id="RU003616"/>
    </source>
</evidence>
<dbReference type="Pfam" id="PF00011">
    <property type="entry name" value="HSP20"/>
    <property type="match status" value="1"/>
</dbReference>
<evidence type="ECO:0000256" key="3">
    <source>
        <dbReference type="SAM" id="MobiDB-lite"/>
    </source>
</evidence>
<dbReference type="RefSeq" id="WP_320246187.1">
    <property type="nucleotide sequence ID" value="NZ_JAVIIQ010000002.1"/>
</dbReference>
<name>A0ABU5A0R0_9HYPH</name>